<gene>
    <name evidence="1" type="ORF">MRB53_001765</name>
</gene>
<name>A0ACC2MSL0_PERAE</name>
<sequence>MCSFSLPSPKALAIANCPSTRGTFPEISGILTSKSSDSWPRCEYVEVNSNQHKPKVLKLVMIVIAGPPSYGPLNSSAVCFVSLGMSPFDLLFKKKKEEEEWHPLLGRRQGEQGWLEDGAQLLKEVISSCDGRGCYPIQMFSAKEIEQAIGRLFHQYWFFVEYDGTHEDRQIIIKRPYVGDPTIAMGKDGLLHKFIEKESTEKEERLELILHNGLSMGARQVEQAMACMEIAVGCISRNPVERPEMKDVTKQLWQIERAELPLSSSLLREQQLGKGLEIVTRGPTRTLIASIGICKEASLKLGHPLLGRRQGEQGWLEDGARLLKEVISSCDGRGCYPVQMFSAKEIEQAIGQSFDNDECYEGTHEGRQIIIKTSGASNGLYGGRSWMHIKKSRREAGNEGRDKTPMSDRKS</sequence>
<protein>
    <submittedName>
        <fullName evidence="1">Uncharacterized protein</fullName>
    </submittedName>
</protein>
<dbReference type="Proteomes" id="UP001234297">
    <property type="component" value="Chromosome 1"/>
</dbReference>
<accession>A0ACC2MSL0</accession>
<dbReference type="EMBL" id="CM056809">
    <property type="protein sequence ID" value="KAJ8648742.1"/>
    <property type="molecule type" value="Genomic_DNA"/>
</dbReference>
<organism evidence="1 2">
    <name type="scientific">Persea americana</name>
    <name type="common">Avocado</name>
    <dbReference type="NCBI Taxonomy" id="3435"/>
    <lineage>
        <taxon>Eukaryota</taxon>
        <taxon>Viridiplantae</taxon>
        <taxon>Streptophyta</taxon>
        <taxon>Embryophyta</taxon>
        <taxon>Tracheophyta</taxon>
        <taxon>Spermatophyta</taxon>
        <taxon>Magnoliopsida</taxon>
        <taxon>Magnoliidae</taxon>
        <taxon>Laurales</taxon>
        <taxon>Lauraceae</taxon>
        <taxon>Persea</taxon>
    </lineage>
</organism>
<proteinExistence type="predicted"/>
<evidence type="ECO:0000313" key="2">
    <source>
        <dbReference type="Proteomes" id="UP001234297"/>
    </source>
</evidence>
<evidence type="ECO:0000313" key="1">
    <source>
        <dbReference type="EMBL" id="KAJ8648742.1"/>
    </source>
</evidence>
<keyword evidence="2" id="KW-1185">Reference proteome</keyword>
<comment type="caution">
    <text evidence="1">The sequence shown here is derived from an EMBL/GenBank/DDBJ whole genome shotgun (WGS) entry which is preliminary data.</text>
</comment>
<reference evidence="1 2" key="1">
    <citation type="journal article" date="2022" name="Hortic Res">
        <title>A haplotype resolved chromosomal level avocado genome allows analysis of novel avocado genes.</title>
        <authorList>
            <person name="Nath O."/>
            <person name="Fletcher S.J."/>
            <person name="Hayward A."/>
            <person name="Shaw L.M."/>
            <person name="Masouleh A.K."/>
            <person name="Furtado A."/>
            <person name="Henry R.J."/>
            <person name="Mitter N."/>
        </authorList>
    </citation>
    <scope>NUCLEOTIDE SEQUENCE [LARGE SCALE GENOMIC DNA]</scope>
    <source>
        <strain evidence="2">cv. Hass</strain>
    </source>
</reference>